<evidence type="ECO:0000256" key="7">
    <source>
        <dbReference type="ARBA" id="ARBA00022840"/>
    </source>
</evidence>
<keyword evidence="15" id="KW-1185">Reference proteome</keyword>
<dbReference type="AlphaFoldDB" id="A0A0F0CWY3"/>
<keyword evidence="9" id="KW-0406">Ion transport</keyword>
<dbReference type="PATRIC" id="fig|1609969.3.peg.180"/>
<dbReference type="InterPro" id="IPR024034">
    <property type="entry name" value="ATPase_F1/V1_b/a_C"/>
</dbReference>
<dbReference type="EC" id="7.1.2.2" evidence="3"/>
<sequence length="97" mass="11216">MQRYKDLSDIISILGIDELSDADKLIVMRARKIQRFFSQPFFVAENFTGIKGKYVKLKDTLEGFKMILDGKLDDLPEQAFYMAGDIQEVIEKAKSYK</sequence>
<evidence type="ECO:0000313" key="15">
    <source>
        <dbReference type="Proteomes" id="UP000033428"/>
    </source>
</evidence>
<evidence type="ECO:0000256" key="11">
    <source>
        <dbReference type="ARBA" id="ARBA00023196"/>
    </source>
</evidence>
<dbReference type="Gene3D" id="1.10.1140.10">
    <property type="entry name" value="Bovine Mitochondrial F1-atpase, Atp Synthase Beta Chain, Chain D, domain 3"/>
    <property type="match status" value="1"/>
</dbReference>
<gene>
    <name evidence="14" type="ORF">OMAG_000144</name>
</gene>
<dbReference type="Pfam" id="PF22919">
    <property type="entry name" value="ATP-synt_VA_C"/>
    <property type="match status" value="1"/>
</dbReference>
<reference evidence="14 15" key="1">
    <citation type="submission" date="2015-02" db="EMBL/GenBank/DDBJ databases">
        <title>Single-cell genomics of uncultivated deep-branching MTB reveals a conserved set of magnetosome genes.</title>
        <authorList>
            <person name="Kolinko S."/>
            <person name="Richter M."/>
            <person name="Glockner F.O."/>
            <person name="Brachmann A."/>
            <person name="Schuler D."/>
        </authorList>
    </citation>
    <scope>NUCLEOTIDE SEQUENCE [LARGE SCALE GENOMIC DNA]</scope>
    <source>
        <strain evidence="14">SKK-01</strain>
    </source>
</reference>
<evidence type="ECO:0000256" key="8">
    <source>
        <dbReference type="ARBA" id="ARBA00022967"/>
    </source>
</evidence>
<evidence type="ECO:0000256" key="6">
    <source>
        <dbReference type="ARBA" id="ARBA00022781"/>
    </source>
</evidence>
<dbReference type="GO" id="GO:0005524">
    <property type="term" value="F:ATP binding"/>
    <property type="evidence" value="ECO:0007669"/>
    <property type="project" value="UniProtKB-KW"/>
</dbReference>
<evidence type="ECO:0000256" key="1">
    <source>
        <dbReference type="ARBA" id="ARBA00004170"/>
    </source>
</evidence>
<keyword evidence="5" id="KW-0547">Nucleotide-binding</keyword>
<accession>A0A0F0CWY3</accession>
<dbReference type="Proteomes" id="UP000033428">
    <property type="component" value="Unassembled WGS sequence"/>
</dbReference>
<evidence type="ECO:0000256" key="5">
    <source>
        <dbReference type="ARBA" id="ARBA00022741"/>
    </source>
</evidence>
<dbReference type="GO" id="GO:0046933">
    <property type="term" value="F:proton-transporting ATP synthase activity, rotational mechanism"/>
    <property type="evidence" value="ECO:0007669"/>
    <property type="project" value="TreeGrafter"/>
</dbReference>
<evidence type="ECO:0000256" key="4">
    <source>
        <dbReference type="ARBA" id="ARBA00022448"/>
    </source>
</evidence>
<proteinExistence type="inferred from homology"/>
<keyword evidence="7" id="KW-0067">ATP-binding</keyword>
<protein>
    <recommendedName>
        <fullName evidence="3">H(+)-transporting two-sector ATPase</fullName>
        <ecNumber evidence="3">7.1.2.2</ecNumber>
    </recommendedName>
</protein>
<dbReference type="EMBL" id="JYNY01000032">
    <property type="protein sequence ID" value="KJJ85960.1"/>
    <property type="molecule type" value="Genomic_DNA"/>
</dbReference>
<comment type="caution">
    <text evidence="14">The sequence shown here is derived from an EMBL/GenBank/DDBJ whole genome shotgun (WGS) entry which is preliminary data.</text>
</comment>
<evidence type="ECO:0000313" key="14">
    <source>
        <dbReference type="EMBL" id="KJJ85960.1"/>
    </source>
</evidence>
<evidence type="ECO:0000256" key="10">
    <source>
        <dbReference type="ARBA" id="ARBA00023136"/>
    </source>
</evidence>
<evidence type="ECO:0000256" key="2">
    <source>
        <dbReference type="ARBA" id="ARBA00008936"/>
    </source>
</evidence>
<dbReference type="PANTHER" id="PTHR15184:SF71">
    <property type="entry name" value="ATP SYNTHASE SUBUNIT BETA, MITOCHONDRIAL"/>
    <property type="match status" value="1"/>
</dbReference>
<evidence type="ECO:0000259" key="13">
    <source>
        <dbReference type="Pfam" id="PF22919"/>
    </source>
</evidence>
<dbReference type="CDD" id="cd18110">
    <property type="entry name" value="ATP-synt_F1_beta_C"/>
    <property type="match status" value="1"/>
</dbReference>
<evidence type="ECO:0000256" key="12">
    <source>
        <dbReference type="ARBA" id="ARBA00023310"/>
    </source>
</evidence>
<keyword evidence="12" id="KW-0066">ATP synthesis</keyword>
<keyword evidence="4" id="KW-0813">Transport</keyword>
<keyword evidence="11" id="KW-0139">CF(1)</keyword>
<feature type="domain" description="ATP synthase A/B type C-terminal" evidence="13">
    <location>
        <begin position="2"/>
        <end position="73"/>
    </location>
</feature>
<dbReference type="InterPro" id="IPR050053">
    <property type="entry name" value="ATPase_alpha/beta_chains"/>
</dbReference>
<keyword evidence="6" id="KW-0375">Hydrogen ion transport</keyword>
<evidence type="ECO:0000256" key="9">
    <source>
        <dbReference type="ARBA" id="ARBA00023065"/>
    </source>
</evidence>
<dbReference type="InterPro" id="IPR055190">
    <property type="entry name" value="ATP-synt_VA_C"/>
</dbReference>
<dbReference type="SUPFAM" id="SSF47917">
    <property type="entry name" value="C-terminal domain of alpha and beta subunits of F1 ATP synthase"/>
    <property type="match status" value="1"/>
</dbReference>
<evidence type="ECO:0000256" key="3">
    <source>
        <dbReference type="ARBA" id="ARBA00012473"/>
    </source>
</evidence>
<dbReference type="PANTHER" id="PTHR15184">
    <property type="entry name" value="ATP SYNTHASE"/>
    <property type="match status" value="1"/>
</dbReference>
<comment type="similarity">
    <text evidence="2">Belongs to the ATPase alpha/beta chains family.</text>
</comment>
<dbReference type="FunFam" id="1.10.1140.10:FF:000005">
    <property type="entry name" value="ATP synthase subunit beta"/>
    <property type="match status" value="1"/>
</dbReference>
<comment type="subcellular location">
    <subcellularLocation>
        <location evidence="1">Membrane</location>
        <topology evidence="1">Peripheral membrane protein</topology>
    </subcellularLocation>
</comment>
<keyword evidence="8" id="KW-1278">Translocase</keyword>
<dbReference type="GO" id="GO:0045259">
    <property type="term" value="C:proton-transporting ATP synthase complex"/>
    <property type="evidence" value="ECO:0007669"/>
    <property type="project" value="UniProtKB-KW"/>
</dbReference>
<name>A0A0F0CWY3_9BACT</name>
<keyword evidence="10" id="KW-0472">Membrane</keyword>
<organism evidence="14 15">
    <name type="scientific">Candidatus Omnitrophus magneticus</name>
    <dbReference type="NCBI Taxonomy" id="1609969"/>
    <lineage>
        <taxon>Bacteria</taxon>
        <taxon>Pseudomonadati</taxon>
        <taxon>Candidatus Omnitrophota</taxon>
        <taxon>Candidatus Omnitrophus</taxon>
    </lineage>
</organism>